<organism evidence="2">
    <name type="scientific">Escherichia coli ACN001</name>
    <dbReference type="NCBI Taxonomy" id="1311757"/>
    <lineage>
        <taxon>Bacteria</taxon>
        <taxon>Pseudomonadati</taxon>
        <taxon>Pseudomonadota</taxon>
        <taxon>Gammaproteobacteria</taxon>
        <taxon>Enterobacterales</taxon>
        <taxon>Enterobacteriaceae</taxon>
        <taxon>Escherichia</taxon>
    </lineage>
</organism>
<proteinExistence type="predicted"/>
<gene>
    <name evidence="2" type="ORF">J444_pB71</name>
</gene>
<keyword evidence="1" id="KW-0812">Transmembrane</keyword>
<evidence type="ECO:0000313" key="2">
    <source>
        <dbReference type="EMBL" id="AHF23164.1"/>
    </source>
</evidence>
<reference evidence="2" key="1">
    <citation type="journal article" date="2014" name="J Glob Antimicrob Resist">
        <title>Plasmid-mediated multidrug resistance and virulence in an avian pathogenic Escherichia coli strain isolated in China.</title>
        <authorList>
            <person name="Wang X."/>
            <person name="Hao H."/>
            <person name="Xu Z."/>
            <person name="Zheng H."/>
            <person name="Liu C."/>
            <person name="Wei L."/>
            <person name="Zhang R."/>
            <person name="Bi D."/>
            <person name="Chen H."/>
            <person name="Tan C."/>
        </authorList>
    </citation>
    <scope>NUCLEOTIDE SEQUENCE</scope>
    <source>
        <strain evidence="2">ACN001</strain>
        <plasmid evidence="2">pACN001-B</plasmid>
    </source>
</reference>
<dbReference type="EMBL" id="KC853435">
    <property type="protein sequence ID" value="AHF23164.1"/>
    <property type="molecule type" value="Genomic_DNA"/>
</dbReference>
<keyword evidence="2" id="KW-0614">Plasmid</keyword>
<evidence type="ECO:0000256" key="1">
    <source>
        <dbReference type="SAM" id="Phobius"/>
    </source>
</evidence>
<geneLocation type="plasmid" evidence="2">
    <name>pACN001-B</name>
</geneLocation>
<keyword evidence="1" id="KW-1133">Transmembrane helix</keyword>
<accession>A0A140WYD8</accession>
<keyword evidence="1" id="KW-0472">Membrane</keyword>
<feature type="transmembrane region" description="Helical" evidence="1">
    <location>
        <begin position="20"/>
        <end position="41"/>
    </location>
</feature>
<protein>
    <submittedName>
        <fullName evidence="2">Uncharacterized protein</fullName>
    </submittedName>
</protein>
<sequence>MPHSQRHQVELKQTGQIKQFWLESWASMVIAISLWSCGIAGNRGEPTESSDRLNMPG</sequence>
<dbReference type="AlphaFoldDB" id="A0A140WYD8"/>
<name>A0A140WYD8_ECOLX</name>